<evidence type="ECO:0000256" key="2">
    <source>
        <dbReference type="SAM" id="Phobius"/>
    </source>
</evidence>
<evidence type="ECO:0000313" key="3">
    <source>
        <dbReference type="EMBL" id="MPC41442.1"/>
    </source>
</evidence>
<evidence type="ECO:0000256" key="1">
    <source>
        <dbReference type="SAM" id="MobiDB-lite"/>
    </source>
</evidence>
<proteinExistence type="predicted"/>
<protein>
    <submittedName>
        <fullName evidence="3">Uncharacterized protein</fullName>
    </submittedName>
</protein>
<dbReference type="EMBL" id="VSRR010005058">
    <property type="protein sequence ID" value="MPC41442.1"/>
    <property type="molecule type" value="Genomic_DNA"/>
</dbReference>
<feature type="compositionally biased region" description="Polar residues" evidence="1">
    <location>
        <begin position="1"/>
        <end position="13"/>
    </location>
</feature>
<keyword evidence="2" id="KW-1133">Transmembrane helix</keyword>
<dbReference type="Proteomes" id="UP000324222">
    <property type="component" value="Unassembled WGS sequence"/>
</dbReference>
<reference evidence="3 4" key="1">
    <citation type="submission" date="2019-05" db="EMBL/GenBank/DDBJ databases">
        <title>Another draft genome of Portunus trituberculatus and its Hox gene families provides insights of decapod evolution.</title>
        <authorList>
            <person name="Jeong J.-H."/>
            <person name="Song I."/>
            <person name="Kim S."/>
            <person name="Choi T."/>
            <person name="Kim D."/>
            <person name="Ryu S."/>
            <person name="Kim W."/>
        </authorList>
    </citation>
    <scope>NUCLEOTIDE SEQUENCE [LARGE SCALE GENOMIC DNA]</scope>
    <source>
        <tissue evidence="3">Muscle</tissue>
    </source>
</reference>
<organism evidence="3 4">
    <name type="scientific">Portunus trituberculatus</name>
    <name type="common">Swimming crab</name>
    <name type="synonym">Neptunus trituberculatus</name>
    <dbReference type="NCBI Taxonomy" id="210409"/>
    <lineage>
        <taxon>Eukaryota</taxon>
        <taxon>Metazoa</taxon>
        <taxon>Ecdysozoa</taxon>
        <taxon>Arthropoda</taxon>
        <taxon>Crustacea</taxon>
        <taxon>Multicrustacea</taxon>
        <taxon>Malacostraca</taxon>
        <taxon>Eumalacostraca</taxon>
        <taxon>Eucarida</taxon>
        <taxon>Decapoda</taxon>
        <taxon>Pleocyemata</taxon>
        <taxon>Brachyura</taxon>
        <taxon>Eubrachyura</taxon>
        <taxon>Portunoidea</taxon>
        <taxon>Portunidae</taxon>
        <taxon>Portuninae</taxon>
        <taxon>Portunus</taxon>
    </lineage>
</organism>
<keyword evidence="2" id="KW-0812">Transmembrane</keyword>
<keyword evidence="4" id="KW-1185">Reference proteome</keyword>
<accession>A0A5B7F4H2</accession>
<keyword evidence="2" id="KW-0472">Membrane</keyword>
<evidence type="ECO:0000313" key="4">
    <source>
        <dbReference type="Proteomes" id="UP000324222"/>
    </source>
</evidence>
<gene>
    <name evidence="3" type="ORF">E2C01_035033</name>
</gene>
<sequence>MATPNPASESPSGEETRIPQGGDASAVLPLPVGGDLRRLYADFPGNDYDRDPAAYSLPCLAFVLIILLHAYLVPLRIASRCRPWLSAQTDCVAQATTNTTTSTMHTITTTTTSNKSSLIR</sequence>
<name>A0A5B7F4H2_PORTR</name>
<comment type="caution">
    <text evidence="3">The sequence shown here is derived from an EMBL/GenBank/DDBJ whole genome shotgun (WGS) entry which is preliminary data.</text>
</comment>
<dbReference type="AlphaFoldDB" id="A0A5B7F4H2"/>
<feature type="transmembrane region" description="Helical" evidence="2">
    <location>
        <begin position="53"/>
        <end position="73"/>
    </location>
</feature>
<feature type="region of interest" description="Disordered" evidence="1">
    <location>
        <begin position="1"/>
        <end position="26"/>
    </location>
</feature>